<evidence type="ECO:0000256" key="3">
    <source>
        <dbReference type="PROSITE-ProRule" id="PRU10141"/>
    </source>
</evidence>
<dbReference type="PROSITE" id="PS00107">
    <property type="entry name" value="PROTEIN_KINASE_ATP"/>
    <property type="match status" value="1"/>
</dbReference>
<dbReference type="Gene3D" id="1.10.510.10">
    <property type="entry name" value="Transferase(Phosphotransferase) domain 1"/>
    <property type="match status" value="1"/>
</dbReference>
<accession>A0A8K0JPA2</accession>
<feature type="compositionally biased region" description="Low complexity" evidence="5">
    <location>
        <begin position="31"/>
        <end position="44"/>
    </location>
</feature>
<keyword evidence="4" id="KW-0418">Kinase</keyword>
<evidence type="ECO:0000313" key="7">
    <source>
        <dbReference type="EMBL" id="KAG7562794.1"/>
    </source>
</evidence>
<name>A0A8K0JPA2_9TREE</name>
<feature type="compositionally biased region" description="Polar residues" evidence="5">
    <location>
        <begin position="64"/>
        <end position="74"/>
    </location>
</feature>
<dbReference type="PANTHER" id="PTHR24346:SF77">
    <property type="entry name" value="SERINE THREONINE PROTEIN KINASE"/>
    <property type="match status" value="1"/>
</dbReference>
<evidence type="ECO:0000256" key="5">
    <source>
        <dbReference type="SAM" id="MobiDB-lite"/>
    </source>
</evidence>
<feature type="domain" description="Protein kinase" evidence="6">
    <location>
        <begin position="129"/>
        <end position="438"/>
    </location>
</feature>
<dbReference type="GO" id="GO:0005524">
    <property type="term" value="F:ATP binding"/>
    <property type="evidence" value="ECO:0007669"/>
    <property type="project" value="UniProtKB-UniRule"/>
</dbReference>
<evidence type="ECO:0000259" key="6">
    <source>
        <dbReference type="PROSITE" id="PS50011"/>
    </source>
</evidence>
<organism evidence="7 8">
    <name type="scientific">Filobasidium floriforme</name>
    <dbReference type="NCBI Taxonomy" id="5210"/>
    <lineage>
        <taxon>Eukaryota</taxon>
        <taxon>Fungi</taxon>
        <taxon>Dikarya</taxon>
        <taxon>Basidiomycota</taxon>
        <taxon>Agaricomycotina</taxon>
        <taxon>Tremellomycetes</taxon>
        <taxon>Filobasidiales</taxon>
        <taxon>Filobasidiaceae</taxon>
        <taxon>Filobasidium</taxon>
    </lineage>
</organism>
<comment type="similarity">
    <text evidence="4">Belongs to the protein kinase superfamily.</text>
</comment>
<dbReference type="FunFam" id="1.10.510.10:FF:001104">
    <property type="entry name" value="Unplaced genomic scaffold supercont1.234, whole genome shotgun sequence"/>
    <property type="match status" value="1"/>
</dbReference>
<keyword evidence="4" id="KW-0808">Transferase</keyword>
<feature type="binding site" evidence="3">
    <location>
        <position position="158"/>
    </location>
    <ligand>
        <name>ATP</name>
        <dbReference type="ChEBI" id="CHEBI:30616"/>
    </ligand>
</feature>
<dbReference type="EMBL" id="JABELV010000025">
    <property type="protein sequence ID" value="KAG7562794.1"/>
    <property type="molecule type" value="Genomic_DNA"/>
</dbReference>
<feature type="compositionally biased region" description="Basic and acidic residues" evidence="5">
    <location>
        <begin position="107"/>
        <end position="121"/>
    </location>
</feature>
<dbReference type="GO" id="GO:0035556">
    <property type="term" value="P:intracellular signal transduction"/>
    <property type="evidence" value="ECO:0007669"/>
    <property type="project" value="TreeGrafter"/>
</dbReference>
<proteinExistence type="inferred from homology"/>
<feature type="compositionally biased region" description="Basic and acidic residues" evidence="5">
    <location>
        <begin position="79"/>
        <end position="90"/>
    </location>
</feature>
<dbReference type="InterPro" id="IPR011009">
    <property type="entry name" value="Kinase-like_dom_sf"/>
</dbReference>
<dbReference type="Pfam" id="PF00069">
    <property type="entry name" value="Pkinase"/>
    <property type="match status" value="1"/>
</dbReference>
<dbReference type="SUPFAM" id="SSF56112">
    <property type="entry name" value="Protein kinase-like (PK-like)"/>
    <property type="match status" value="1"/>
</dbReference>
<evidence type="ECO:0000313" key="8">
    <source>
        <dbReference type="Proteomes" id="UP000812966"/>
    </source>
</evidence>
<keyword evidence="1 3" id="KW-0547">Nucleotide-binding</keyword>
<dbReference type="InterPro" id="IPR008271">
    <property type="entry name" value="Ser/Thr_kinase_AS"/>
</dbReference>
<keyword evidence="2 3" id="KW-0067">ATP-binding</keyword>
<dbReference type="InterPro" id="IPR000719">
    <property type="entry name" value="Prot_kinase_dom"/>
</dbReference>
<dbReference type="PROSITE" id="PS50011">
    <property type="entry name" value="PROTEIN_KINASE_DOM"/>
    <property type="match status" value="1"/>
</dbReference>
<evidence type="ECO:0000256" key="2">
    <source>
        <dbReference type="ARBA" id="ARBA00022840"/>
    </source>
</evidence>
<dbReference type="CDD" id="cd14008">
    <property type="entry name" value="STKc_LKB1_CaMKK"/>
    <property type="match status" value="1"/>
</dbReference>
<comment type="caution">
    <text evidence="7">The sequence shown here is derived from an EMBL/GenBank/DDBJ whole genome shotgun (WGS) entry which is preliminary data.</text>
</comment>
<evidence type="ECO:0000256" key="1">
    <source>
        <dbReference type="ARBA" id="ARBA00022741"/>
    </source>
</evidence>
<dbReference type="PROSITE" id="PS00108">
    <property type="entry name" value="PROTEIN_KINASE_ST"/>
    <property type="match status" value="1"/>
</dbReference>
<dbReference type="GO" id="GO:0005737">
    <property type="term" value="C:cytoplasm"/>
    <property type="evidence" value="ECO:0007669"/>
    <property type="project" value="TreeGrafter"/>
</dbReference>
<dbReference type="Gene3D" id="3.30.200.20">
    <property type="entry name" value="Phosphorylase Kinase, domain 1"/>
    <property type="match status" value="1"/>
</dbReference>
<feature type="compositionally biased region" description="Basic and acidic residues" evidence="5">
    <location>
        <begin position="180"/>
        <end position="202"/>
    </location>
</feature>
<feature type="region of interest" description="Disordered" evidence="5">
    <location>
        <begin position="166"/>
        <end position="216"/>
    </location>
</feature>
<dbReference type="PANTHER" id="PTHR24346">
    <property type="entry name" value="MAP/MICROTUBULE AFFINITY-REGULATING KINASE"/>
    <property type="match status" value="1"/>
</dbReference>
<keyword evidence="8" id="KW-1185">Reference proteome</keyword>
<dbReference type="GO" id="GO:0004674">
    <property type="term" value="F:protein serine/threonine kinase activity"/>
    <property type="evidence" value="ECO:0007669"/>
    <property type="project" value="UniProtKB-KW"/>
</dbReference>
<protein>
    <recommendedName>
        <fullName evidence="6">Protein kinase domain-containing protein</fullName>
    </recommendedName>
</protein>
<reference evidence="7" key="1">
    <citation type="submission" date="2020-04" db="EMBL/GenBank/DDBJ databases">
        <title>Analysis of mating type loci in Filobasidium floriforme.</title>
        <authorList>
            <person name="Nowrousian M."/>
        </authorList>
    </citation>
    <scope>NUCLEOTIDE SEQUENCE</scope>
    <source>
        <strain evidence="7">CBS 6242</strain>
    </source>
</reference>
<dbReference type="Proteomes" id="UP000812966">
    <property type="component" value="Unassembled WGS sequence"/>
</dbReference>
<gene>
    <name evidence="7" type="ORF">FFLO_01749</name>
</gene>
<keyword evidence="4" id="KW-0723">Serine/threonine-protein kinase</keyword>
<evidence type="ECO:0000256" key="4">
    <source>
        <dbReference type="RuleBase" id="RU000304"/>
    </source>
</evidence>
<feature type="region of interest" description="Disordered" evidence="5">
    <location>
        <begin position="1"/>
        <end position="121"/>
    </location>
</feature>
<dbReference type="AlphaFoldDB" id="A0A8K0JPA2"/>
<dbReference type="SMART" id="SM00220">
    <property type="entry name" value="S_TKc"/>
    <property type="match status" value="1"/>
</dbReference>
<sequence length="479" mass="53106">MNREKPGPGPWPSRRRSSNSPSPRPDLLKVSSSQSSLARSAPNSPRIKPAKGEREATASPVSKAKSTTRANSNPPELDLNDRELGAELRSRLSGHPGHARRNSSTHRVLETLDAKHHANEKGQRMVNQYALGPLIGRGAYGNVEKGIDVGTGQEYAIKEFSKSRLKRQQQLSSASRIRKPKFEEDPANRGGDDEGTSKDKGNGKCKGKGKGKDDDEDPLALIRREIAVMKKLEYIQLVLLYEAINVNTSDSLYLVLEYVPGGTLMDIKVGGKPSKSLEREKARSYFRQLTLGLEYLHSAGVTHRDIKPDNVLLSADRTQVKLCDFGVSEMFTAGDDRMKKSGGSPAFMSPEAAILTQGDVHAKPVDIWAMGVTLYCMLRGSLPFEADNPLDLFEAIKEQEPHIPPEWDDDVKDLVSRMLNKDPDERMVIQEMREHPWVTKNGEDPMPTTDQNLYEIGKQVEEPSEEEVGNAISTFRASL</sequence>
<dbReference type="InterPro" id="IPR017441">
    <property type="entry name" value="Protein_kinase_ATP_BS"/>
</dbReference>